<keyword evidence="9" id="KW-0460">Magnesium</keyword>
<dbReference type="PANTHER" id="PTHR12358:SF106">
    <property type="entry name" value="LIPID KINASE YEGS"/>
    <property type="match status" value="1"/>
</dbReference>
<comment type="caution">
    <text evidence="14">The sequence shown here is derived from an EMBL/GenBank/DDBJ whole genome shotgun (WGS) entry which is preliminary data.</text>
</comment>
<keyword evidence="10" id="KW-0443">Lipid metabolism</keyword>
<dbReference type="InterPro" id="IPR016064">
    <property type="entry name" value="NAD/diacylglycerol_kinase_sf"/>
</dbReference>
<keyword evidence="6" id="KW-0547">Nucleotide-binding</keyword>
<dbReference type="GO" id="GO:0016301">
    <property type="term" value="F:kinase activity"/>
    <property type="evidence" value="ECO:0007669"/>
    <property type="project" value="UniProtKB-KW"/>
</dbReference>
<proteinExistence type="inferred from homology"/>
<dbReference type="GO" id="GO:0008654">
    <property type="term" value="P:phospholipid biosynthetic process"/>
    <property type="evidence" value="ECO:0007669"/>
    <property type="project" value="UniProtKB-KW"/>
</dbReference>
<reference evidence="14 15" key="1">
    <citation type="submission" date="2018-10" db="EMBL/GenBank/DDBJ databases">
        <title>Genomic Encyclopedia of Archaeal and Bacterial Type Strains, Phase II (KMG-II): from individual species to whole genera.</title>
        <authorList>
            <person name="Goeker M."/>
        </authorList>
    </citation>
    <scope>NUCLEOTIDE SEQUENCE [LARGE SCALE GENOMIC DNA]</scope>
    <source>
        <strain evidence="14 15">DSM 14954</strain>
    </source>
</reference>
<keyword evidence="5" id="KW-0479">Metal-binding</keyword>
<dbReference type="InterPro" id="IPR005218">
    <property type="entry name" value="Diacylglycerol/lipid_kinase"/>
</dbReference>
<dbReference type="Gene3D" id="2.60.200.40">
    <property type="match status" value="1"/>
</dbReference>
<dbReference type="PANTHER" id="PTHR12358">
    <property type="entry name" value="SPHINGOSINE KINASE"/>
    <property type="match status" value="1"/>
</dbReference>
<evidence type="ECO:0000313" key="14">
    <source>
        <dbReference type="EMBL" id="RKQ87428.1"/>
    </source>
</evidence>
<dbReference type="InterPro" id="IPR001206">
    <property type="entry name" value="Diacylglycerol_kinase_cat_dom"/>
</dbReference>
<dbReference type="Pfam" id="PF19279">
    <property type="entry name" value="YegS_C"/>
    <property type="match status" value="1"/>
</dbReference>
<dbReference type="GO" id="GO:0005886">
    <property type="term" value="C:plasma membrane"/>
    <property type="evidence" value="ECO:0007669"/>
    <property type="project" value="TreeGrafter"/>
</dbReference>
<dbReference type="PROSITE" id="PS50146">
    <property type="entry name" value="DAGK"/>
    <property type="match status" value="1"/>
</dbReference>
<keyword evidence="7 14" id="KW-0418">Kinase</keyword>
<keyword evidence="8" id="KW-0067">ATP-binding</keyword>
<evidence type="ECO:0000256" key="8">
    <source>
        <dbReference type="ARBA" id="ARBA00022840"/>
    </source>
</evidence>
<evidence type="ECO:0000256" key="9">
    <source>
        <dbReference type="ARBA" id="ARBA00022842"/>
    </source>
</evidence>
<keyword evidence="11" id="KW-0594">Phospholipid biosynthesis</keyword>
<evidence type="ECO:0000256" key="6">
    <source>
        <dbReference type="ARBA" id="ARBA00022741"/>
    </source>
</evidence>
<evidence type="ECO:0000256" key="12">
    <source>
        <dbReference type="ARBA" id="ARBA00023264"/>
    </source>
</evidence>
<evidence type="ECO:0000313" key="15">
    <source>
        <dbReference type="Proteomes" id="UP000278962"/>
    </source>
</evidence>
<keyword evidence="4" id="KW-0808">Transferase</keyword>
<dbReference type="NCBIfam" id="TIGR00147">
    <property type="entry name" value="YegS/Rv2252/BmrU family lipid kinase"/>
    <property type="match status" value="1"/>
</dbReference>
<evidence type="ECO:0000259" key="13">
    <source>
        <dbReference type="PROSITE" id="PS50146"/>
    </source>
</evidence>
<evidence type="ECO:0000256" key="5">
    <source>
        <dbReference type="ARBA" id="ARBA00022723"/>
    </source>
</evidence>
<sequence length="300" mass="31521">MGVLASPAVIDGPVCLIVNPHAGGGRALRLLPGVEAALRGQGRPFRVAETMSMQHARELAREACDNGDVVAAMGGDGIVGAVAGEVRHGDGLLVVLPGGRGNDFARKLGIPFDPVEAAKLLISGVERRVDLAEANDTVYLGILSAGIDSEVNRVALETRLKLGTFVYTYGVLRAIARWKPATWTVAVDGEPLDFPGYSVAIANSGVFGGGMYLAPDASLEDGKLDVVLIAQQSRLRYLRNLPRVFNGSHVKDSAFTLIQGSEVSFSADRPFTAYADGDPIGDLPLTVRALPGALRVVAPK</sequence>
<dbReference type="Proteomes" id="UP000278962">
    <property type="component" value="Unassembled WGS sequence"/>
</dbReference>
<evidence type="ECO:0000256" key="7">
    <source>
        <dbReference type="ARBA" id="ARBA00022777"/>
    </source>
</evidence>
<feature type="domain" description="DAGKc" evidence="13">
    <location>
        <begin position="9"/>
        <end position="137"/>
    </location>
</feature>
<name>A0A660L1X5_9ACTN</name>
<dbReference type="AlphaFoldDB" id="A0A660L1X5"/>
<evidence type="ECO:0000256" key="1">
    <source>
        <dbReference type="ARBA" id="ARBA00001946"/>
    </source>
</evidence>
<dbReference type="EMBL" id="RBIL01000002">
    <property type="protein sequence ID" value="RKQ87428.1"/>
    <property type="molecule type" value="Genomic_DNA"/>
</dbReference>
<evidence type="ECO:0000256" key="4">
    <source>
        <dbReference type="ARBA" id="ARBA00022679"/>
    </source>
</evidence>
<dbReference type="GO" id="GO:0046872">
    <property type="term" value="F:metal ion binding"/>
    <property type="evidence" value="ECO:0007669"/>
    <property type="project" value="UniProtKB-KW"/>
</dbReference>
<evidence type="ECO:0000256" key="3">
    <source>
        <dbReference type="ARBA" id="ARBA00022516"/>
    </source>
</evidence>
<keyword evidence="15" id="KW-1185">Reference proteome</keyword>
<evidence type="ECO:0000256" key="11">
    <source>
        <dbReference type="ARBA" id="ARBA00023209"/>
    </source>
</evidence>
<keyword evidence="12" id="KW-1208">Phospholipid metabolism</keyword>
<organism evidence="14 15">
    <name type="scientific">Solirubrobacter pauli</name>
    <dbReference type="NCBI Taxonomy" id="166793"/>
    <lineage>
        <taxon>Bacteria</taxon>
        <taxon>Bacillati</taxon>
        <taxon>Actinomycetota</taxon>
        <taxon>Thermoleophilia</taxon>
        <taxon>Solirubrobacterales</taxon>
        <taxon>Solirubrobacteraceae</taxon>
        <taxon>Solirubrobacter</taxon>
    </lineage>
</organism>
<comment type="cofactor">
    <cofactor evidence="1">
        <name>Mg(2+)</name>
        <dbReference type="ChEBI" id="CHEBI:18420"/>
    </cofactor>
</comment>
<keyword evidence="3" id="KW-0444">Lipid biosynthesis</keyword>
<dbReference type="InterPro" id="IPR045540">
    <property type="entry name" value="YegS/DAGK_C"/>
</dbReference>
<dbReference type="SMART" id="SM00046">
    <property type="entry name" value="DAGKc"/>
    <property type="match status" value="1"/>
</dbReference>
<accession>A0A660L1X5</accession>
<gene>
    <name evidence="14" type="ORF">C8N24_5449</name>
</gene>
<dbReference type="InterPro" id="IPR050187">
    <property type="entry name" value="Lipid_Phosphate_FormReg"/>
</dbReference>
<dbReference type="InterPro" id="IPR017438">
    <property type="entry name" value="ATP-NAD_kinase_N"/>
</dbReference>
<protein>
    <submittedName>
        <fullName evidence="14">YegS/Rv2252/BmrU family lipid kinase</fullName>
    </submittedName>
</protein>
<dbReference type="Gene3D" id="3.40.50.10330">
    <property type="entry name" value="Probable inorganic polyphosphate/atp-NAD kinase, domain 1"/>
    <property type="match status" value="1"/>
</dbReference>
<evidence type="ECO:0000256" key="2">
    <source>
        <dbReference type="ARBA" id="ARBA00005983"/>
    </source>
</evidence>
<dbReference type="Pfam" id="PF00781">
    <property type="entry name" value="DAGK_cat"/>
    <property type="match status" value="1"/>
</dbReference>
<dbReference type="GO" id="GO:0005524">
    <property type="term" value="F:ATP binding"/>
    <property type="evidence" value="ECO:0007669"/>
    <property type="project" value="UniProtKB-KW"/>
</dbReference>
<comment type="similarity">
    <text evidence="2">Belongs to the diacylglycerol/lipid kinase family.</text>
</comment>
<evidence type="ECO:0000256" key="10">
    <source>
        <dbReference type="ARBA" id="ARBA00023098"/>
    </source>
</evidence>
<dbReference type="SUPFAM" id="SSF111331">
    <property type="entry name" value="NAD kinase/diacylglycerol kinase-like"/>
    <property type="match status" value="1"/>
</dbReference>